<keyword evidence="7" id="KW-1185">Reference proteome</keyword>
<evidence type="ECO:0000313" key="6">
    <source>
        <dbReference type="EMBL" id="WOK07560.1"/>
    </source>
</evidence>
<dbReference type="EMBL" id="CP136051">
    <property type="protein sequence ID" value="WOK07560.1"/>
    <property type="molecule type" value="Genomic_DNA"/>
</dbReference>
<dbReference type="PANTHER" id="PTHR43214:SF43">
    <property type="entry name" value="TWO-COMPONENT RESPONSE REGULATOR"/>
    <property type="match status" value="1"/>
</dbReference>
<evidence type="ECO:0000259" key="4">
    <source>
        <dbReference type="PROSITE" id="PS50043"/>
    </source>
</evidence>
<dbReference type="Pfam" id="PF00196">
    <property type="entry name" value="GerE"/>
    <property type="match status" value="1"/>
</dbReference>
<dbReference type="PANTHER" id="PTHR43214">
    <property type="entry name" value="TWO-COMPONENT RESPONSE REGULATOR"/>
    <property type="match status" value="1"/>
</dbReference>
<dbReference type="SUPFAM" id="SSF46894">
    <property type="entry name" value="C-terminal effector domain of the bipartite response regulators"/>
    <property type="match status" value="1"/>
</dbReference>
<dbReference type="InterPro" id="IPR058245">
    <property type="entry name" value="NreC/VraR/RcsB-like_REC"/>
</dbReference>
<dbReference type="Proteomes" id="UP001302349">
    <property type="component" value="Chromosome"/>
</dbReference>
<dbReference type="PROSITE" id="PS50043">
    <property type="entry name" value="HTH_LUXR_2"/>
    <property type="match status" value="1"/>
</dbReference>
<organism evidence="6 7">
    <name type="scientific">Imperialibacter roseus</name>
    <dbReference type="NCBI Taxonomy" id="1324217"/>
    <lineage>
        <taxon>Bacteria</taxon>
        <taxon>Pseudomonadati</taxon>
        <taxon>Bacteroidota</taxon>
        <taxon>Cytophagia</taxon>
        <taxon>Cytophagales</taxon>
        <taxon>Flammeovirgaceae</taxon>
        <taxon>Imperialibacter</taxon>
    </lineage>
</organism>
<dbReference type="Pfam" id="PF00072">
    <property type="entry name" value="Response_reg"/>
    <property type="match status" value="1"/>
</dbReference>
<dbReference type="PROSITE" id="PS50110">
    <property type="entry name" value="RESPONSE_REGULATORY"/>
    <property type="match status" value="1"/>
</dbReference>
<keyword evidence="1 3" id="KW-0597">Phosphoprotein</keyword>
<evidence type="ECO:0000256" key="3">
    <source>
        <dbReference type="PROSITE-ProRule" id="PRU00169"/>
    </source>
</evidence>
<accession>A0ABZ0IRA9</accession>
<dbReference type="SMART" id="SM00421">
    <property type="entry name" value="HTH_LUXR"/>
    <property type="match status" value="1"/>
</dbReference>
<gene>
    <name evidence="6" type="ORF">RT717_02855</name>
</gene>
<dbReference type="SMART" id="SM00448">
    <property type="entry name" value="REC"/>
    <property type="match status" value="1"/>
</dbReference>
<dbReference type="InterPro" id="IPR011006">
    <property type="entry name" value="CheY-like_superfamily"/>
</dbReference>
<dbReference type="RefSeq" id="WP_226940472.1">
    <property type="nucleotide sequence ID" value="NZ_CP136051.1"/>
</dbReference>
<feature type="domain" description="HTH luxR-type" evidence="4">
    <location>
        <begin position="147"/>
        <end position="212"/>
    </location>
</feature>
<keyword evidence="2" id="KW-0238">DNA-binding</keyword>
<evidence type="ECO:0000256" key="1">
    <source>
        <dbReference type="ARBA" id="ARBA00022553"/>
    </source>
</evidence>
<dbReference type="PRINTS" id="PR00038">
    <property type="entry name" value="HTHLUXR"/>
</dbReference>
<dbReference type="PROSITE" id="PS00622">
    <property type="entry name" value="HTH_LUXR_1"/>
    <property type="match status" value="1"/>
</dbReference>
<evidence type="ECO:0000256" key="2">
    <source>
        <dbReference type="ARBA" id="ARBA00023125"/>
    </source>
</evidence>
<dbReference type="Gene3D" id="3.40.50.2300">
    <property type="match status" value="1"/>
</dbReference>
<dbReference type="CDD" id="cd06170">
    <property type="entry name" value="LuxR_C_like"/>
    <property type="match status" value="1"/>
</dbReference>
<reference evidence="6 7" key="1">
    <citation type="journal article" date="2023" name="Microbiol. Resour. Announc.">
        <title>Complete Genome Sequence of Imperialibacter roseus strain P4T.</title>
        <authorList>
            <person name="Tizabi D.R."/>
            <person name="Bachvaroff T."/>
            <person name="Hill R.T."/>
        </authorList>
    </citation>
    <scope>NUCLEOTIDE SEQUENCE [LARGE SCALE GENOMIC DNA]</scope>
    <source>
        <strain evidence="6 7">P4T</strain>
    </source>
</reference>
<evidence type="ECO:0000259" key="5">
    <source>
        <dbReference type="PROSITE" id="PS50110"/>
    </source>
</evidence>
<feature type="domain" description="Response regulatory" evidence="5">
    <location>
        <begin position="12"/>
        <end position="128"/>
    </location>
</feature>
<dbReference type="InterPro" id="IPR001789">
    <property type="entry name" value="Sig_transdc_resp-reg_receiver"/>
</dbReference>
<proteinExistence type="predicted"/>
<dbReference type="CDD" id="cd17535">
    <property type="entry name" value="REC_NarL-like"/>
    <property type="match status" value="1"/>
</dbReference>
<dbReference type="InterPro" id="IPR039420">
    <property type="entry name" value="WalR-like"/>
</dbReference>
<dbReference type="InterPro" id="IPR016032">
    <property type="entry name" value="Sig_transdc_resp-reg_C-effctor"/>
</dbReference>
<name>A0ABZ0IRA9_9BACT</name>
<evidence type="ECO:0000313" key="7">
    <source>
        <dbReference type="Proteomes" id="UP001302349"/>
    </source>
</evidence>
<sequence length="214" mass="23824">MWSNTMTTIPTKICIVEDNFVIKEGYKILIDSISKYHVVNTYTSCEEALDNIESDAPDVVLMDLELPGMSGIEGIGRIKKKLPKANIIVVSLHTDKESVFQSFNAGAAGFMAKAVSYSDLLDGIDEVLQGGAPLSKEISRMVIESFQRNTDSPLSRRETEVLEKLAEGKSYSQIADELFVHRETIKTHIKNIYIKLGVKSKANAIEIGRHNKYI</sequence>
<dbReference type="InterPro" id="IPR000792">
    <property type="entry name" value="Tscrpt_reg_LuxR_C"/>
</dbReference>
<dbReference type="SUPFAM" id="SSF52172">
    <property type="entry name" value="CheY-like"/>
    <property type="match status" value="1"/>
</dbReference>
<feature type="modified residue" description="4-aspartylphosphate" evidence="3">
    <location>
        <position position="63"/>
    </location>
</feature>
<protein>
    <submittedName>
        <fullName evidence="6">Response regulator transcription factor</fullName>
    </submittedName>
</protein>